<dbReference type="KEGG" id="rhoz:GXP67_27675"/>
<dbReference type="InterPro" id="IPR050276">
    <property type="entry name" value="MshD_Acetyltransferase"/>
</dbReference>
<dbReference type="PROSITE" id="PS51186">
    <property type="entry name" value="GNAT"/>
    <property type="match status" value="1"/>
</dbReference>
<dbReference type="InterPro" id="IPR000182">
    <property type="entry name" value="GNAT_dom"/>
</dbReference>
<protein>
    <submittedName>
        <fullName evidence="2">GNAT family N-acetyltransferase</fullName>
    </submittedName>
</protein>
<dbReference type="PANTHER" id="PTHR43617:SF22">
    <property type="entry name" value="L-AMINO ACID N-ACETYLTRANSFERASE AAAT"/>
    <property type="match status" value="1"/>
</dbReference>
<dbReference type="PANTHER" id="PTHR43617">
    <property type="entry name" value="L-AMINO ACID N-ACETYLTRANSFERASE"/>
    <property type="match status" value="1"/>
</dbReference>
<keyword evidence="3" id="KW-1185">Reference proteome</keyword>
<organism evidence="2 3">
    <name type="scientific">Rhodocytophaga rosea</name>
    <dbReference type="NCBI Taxonomy" id="2704465"/>
    <lineage>
        <taxon>Bacteria</taxon>
        <taxon>Pseudomonadati</taxon>
        <taxon>Bacteroidota</taxon>
        <taxon>Cytophagia</taxon>
        <taxon>Cytophagales</taxon>
        <taxon>Rhodocytophagaceae</taxon>
        <taxon>Rhodocytophaga</taxon>
    </lineage>
</organism>
<reference evidence="2 3" key="1">
    <citation type="submission" date="2020-01" db="EMBL/GenBank/DDBJ databases">
        <authorList>
            <person name="Kim M.K."/>
        </authorList>
    </citation>
    <scope>NUCLEOTIDE SEQUENCE [LARGE SCALE GENOMIC DNA]</scope>
    <source>
        <strain evidence="2 3">172606-1</strain>
    </source>
</reference>
<dbReference type="AlphaFoldDB" id="A0A6C0GQ16"/>
<proteinExistence type="predicted"/>
<dbReference type="Pfam" id="PF00583">
    <property type="entry name" value="Acetyltransf_1"/>
    <property type="match status" value="1"/>
</dbReference>
<dbReference type="EMBL" id="CP048222">
    <property type="protein sequence ID" value="QHT70156.1"/>
    <property type="molecule type" value="Genomic_DNA"/>
</dbReference>
<dbReference type="Proteomes" id="UP000480178">
    <property type="component" value="Chromosome"/>
</dbReference>
<accession>A0A6C0GQ16</accession>
<dbReference type="CDD" id="cd04301">
    <property type="entry name" value="NAT_SF"/>
    <property type="match status" value="1"/>
</dbReference>
<keyword evidence="2" id="KW-0808">Transferase</keyword>
<dbReference type="InterPro" id="IPR016181">
    <property type="entry name" value="Acyl_CoA_acyltransferase"/>
</dbReference>
<dbReference type="GO" id="GO:0016747">
    <property type="term" value="F:acyltransferase activity, transferring groups other than amino-acyl groups"/>
    <property type="evidence" value="ECO:0007669"/>
    <property type="project" value="InterPro"/>
</dbReference>
<sequence>MIVNNIHYRPMQAPERPLVTQMIKALYDEDPEGHPLPEAHISRTFEQLSAHPDYGTILVFEFEKQIIGYAVLINFWSNEYGGIVLSIDELYIVPEFRSQGIATHFIQYLHDTKFNNAVALELEVIPYNTRALKLYKKLGFETSNRHHLLW</sequence>
<dbReference type="RefSeq" id="WP_162446139.1">
    <property type="nucleotide sequence ID" value="NZ_CP048222.1"/>
</dbReference>
<evidence type="ECO:0000313" key="2">
    <source>
        <dbReference type="EMBL" id="QHT70156.1"/>
    </source>
</evidence>
<dbReference type="SUPFAM" id="SSF55729">
    <property type="entry name" value="Acyl-CoA N-acyltransferases (Nat)"/>
    <property type="match status" value="1"/>
</dbReference>
<evidence type="ECO:0000259" key="1">
    <source>
        <dbReference type="PROSITE" id="PS51186"/>
    </source>
</evidence>
<name>A0A6C0GQ16_9BACT</name>
<gene>
    <name evidence="2" type="ORF">GXP67_27675</name>
</gene>
<dbReference type="Gene3D" id="3.40.630.30">
    <property type="match status" value="1"/>
</dbReference>
<feature type="domain" description="N-acetyltransferase" evidence="1">
    <location>
        <begin position="6"/>
        <end position="150"/>
    </location>
</feature>
<evidence type="ECO:0000313" key="3">
    <source>
        <dbReference type="Proteomes" id="UP000480178"/>
    </source>
</evidence>